<proteinExistence type="predicted"/>
<sequence>MAGREVVTGRGAVARAARFARDRRRARRRDRGSASIEFLGFLPVLILVALAAVQLGLAAYAVQQAGTAARAAARTASLDEVKTSPAAAGLAAMSGWLAEGTDVGVTPCGDGQARATATVDIPSVIPGVDFGSAKRSATMPCDDG</sequence>
<dbReference type="Proteomes" id="UP000000377">
    <property type="component" value="Chromosome"/>
</dbReference>
<evidence type="ECO:0000313" key="3">
    <source>
        <dbReference type="EMBL" id="ADI07321.1"/>
    </source>
</evidence>
<dbReference type="eggNOG" id="ENOG5034AS9">
    <property type="taxonomic scope" value="Bacteria"/>
</dbReference>
<keyword evidence="1" id="KW-0472">Membrane</keyword>
<keyword evidence="1" id="KW-1133">Transmembrane helix</keyword>
<feature type="domain" description="TadE-like" evidence="2">
    <location>
        <begin position="32"/>
        <end position="74"/>
    </location>
</feature>
<gene>
    <name evidence="3" type="ordered locus">SBI_04200</name>
</gene>
<dbReference type="STRING" id="749414.SBI_04200"/>
<evidence type="ECO:0000256" key="1">
    <source>
        <dbReference type="SAM" id="Phobius"/>
    </source>
</evidence>
<reference evidence="3 4" key="1">
    <citation type="journal article" date="2010" name="J. Bacteriol.">
        <title>Genome sequence of the milbemycin-producing bacterium Streptomyces bingchenggensis.</title>
        <authorList>
            <person name="Wang X.J."/>
            <person name="Yan Y.J."/>
            <person name="Zhang B."/>
            <person name="An J."/>
            <person name="Wang J.J."/>
            <person name="Tian J."/>
            <person name="Jiang L."/>
            <person name="Chen Y.H."/>
            <person name="Huang S.X."/>
            <person name="Yin M."/>
            <person name="Zhang J."/>
            <person name="Gao A.L."/>
            <person name="Liu C.X."/>
            <person name="Zhu Z.X."/>
            <person name="Xiang W.S."/>
        </authorList>
    </citation>
    <scope>NUCLEOTIDE SEQUENCE [LARGE SCALE GENOMIC DNA]</scope>
    <source>
        <strain evidence="3 4">BCW-1</strain>
    </source>
</reference>
<organism evidence="3 4">
    <name type="scientific">Streptomyces bingchenggensis (strain BCW-1)</name>
    <dbReference type="NCBI Taxonomy" id="749414"/>
    <lineage>
        <taxon>Bacteria</taxon>
        <taxon>Bacillati</taxon>
        <taxon>Actinomycetota</taxon>
        <taxon>Actinomycetes</taxon>
        <taxon>Kitasatosporales</taxon>
        <taxon>Streptomycetaceae</taxon>
        <taxon>Streptomyces</taxon>
    </lineage>
</organism>
<dbReference type="PATRIC" id="fig|749414.3.peg.4346"/>
<keyword evidence="4" id="KW-1185">Reference proteome</keyword>
<dbReference type="Pfam" id="PF07811">
    <property type="entry name" value="TadE"/>
    <property type="match status" value="1"/>
</dbReference>
<dbReference type="EMBL" id="CP002047">
    <property type="protein sequence ID" value="ADI07321.1"/>
    <property type="molecule type" value="Genomic_DNA"/>
</dbReference>
<evidence type="ECO:0000259" key="2">
    <source>
        <dbReference type="Pfam" id="PF07811"/>
    </source>
</evidence>
<protein>
    <recommendedName>
        <fullName evidence="2">TadE-like domain-containing protein</fullName>
    </recommendedName>
</protein>
<dbReference type="InterPro" id="IPR012495">
    <property type="entry name" value="TadE-like_dom"/>
</dbReference>
<feature type="transmembrane region" description="Helical" evidence="1">
    <location>
        <begin position="38"/>
        <end position="62"/>
    </location>
</feature>
<dbReference type="RefSeq" id="WP_014176792.1">
    <property type="nucleotide sequence ID" value="NC_016582.1"/>
</dbReference>
<evidence type="ECO:0000313" key="4">
    <source>
        <dbReference type="Proteomes" id="UP000000377"/>
    </source>
</evidence>
<dbReference type="AlphaFoldDB" id="D7BRY4"/>
<dbReference type="HOGENOM" id="CLU_099056_1_0_11"/>
<keyword evidence="1" id="KW-0812">Transmembrane</keyword>
<dbReference type="KEGG" id="sbh:SBI_04200"/>
<accession>D7BRY4</accession>
<name>D7BRY4_STRBB</name>